<dbReference type="PROSITE" id="PS50234">
    <property type="entry name" value="VWFA"/>
    <property type="match status" value="1"/>
</dbReference>
<evidence type="ECO:0000313" key="3">
    <source>
        <dbReference type="Proteomes" id="UP001548832"/>
    </source>
</evidence>
<feature type="domain" description="VWFA" evidence="1">
    <location>
        <begin position="139"/>
        <end position="328"/>
    </location>
</feature>
<keyword evidence="3" id="KW-1185">Reference proteome</keyword>
<evidence type="ECO:0000259" key="1">
    <source>
        <dbReference type="PROSITE" id="PS50234"/>
    </source>
</evidence>
<dbReference type="CDD" id="cd01454">
    <property type="entry name" value="vWA_norD_type"/>
    <property type="match status" value="1"/>
</dbReference>
<dbReference type="PANTHER" id="PTHR41248:SF1">
    <property type="entry name" value="NORD PROTEIN"/>
    <property type="match status" value="1"/>
</dbReference>
<proteinExistence type="predicted"/>
<dbReference type="Pfam" id="PF00092">
    <property type="entry name" value="VWA"/>
    <property type="match status" value="1"/>
</dbReference>
<dbReference type="RefSeq" id="WP_354463242.1">
    <property type="nucleotide sequence ID" value="NZ_JBEWSZ010000003.1"/>
</dbReference>
<dbReference type="Gene3D" id="3.40.50.410">
    <property type="entry name" value="von Willebrand factor, type A domain"/>
    <property type="match status" value="1"/>
</dbReference>
<dbReference type="SUPFAM" id="SSF53300">
    <property type="entry name" value="vWA-like"/>
    <property type="match status" value="1"/>
</dbReference>
<dbReference type="Proteomes" id="UP001548832">
    <property type="component" value="Unassembled WGS sequence"/>
</dbReference>
<sequence>MSRQGGAIEEMFRRARLPELIGETTLAQVRKTFPDDTDFDRWLDGLERLIAAEIGCGAVINFALAGVASGKTFGPGVANRIARLVKNAKVSRPVRLRGQAQGDRLDLDACILTAIDHRIGVRPDPRVYETRIMRARDLSVLALLDISESTHDRIKDTTSTVIQVERAAVALLSEAIADLGDPFAVHAFCSNGREEVRTYCVKDFRQPYDDAARARLAELRGGLSTRLGAALRHAGAEVAYRRSHRRLILVVTDGEPSDVDIADRNYLVEDARKAVQDLAHGGIDVFCVDLVHSGGENYLPRIFGRRGFVTIQKIEALPEKLPMLYFRMTV</sequence>
<gene>
    <name evidence="2" type="ORF">ABVQ20_29525</name>
</gene>
<dbReference type="InterPro" id="IPR036465">
    <property type="entry name" value="vWFA_dom_sf"/>
</dbReference>
<comment type="caution">
    <text evidence="2">The sequence shown here is derived from an EMBL/GenBank/DDBJ whole genome shotgun (WGS) entry which is preliminary data.</text>
</comment>
<accession>A0ABV2DM76</accession>
<evidence type="ECO:0000313" key="2">
    <source>
        <dbReference type="EMBL" id="MET2831123.1"/>
    </source>
</evidence>
<dbReference type="EMBL" id="JBEWSZ010000003">
    <property type="protein sequence ID" value="MET2831123.1"/>
    <property type="molecule type" value="Genomic_DNA"/>
</dbReference>
<reference evidence="2 3" key="1">
    <citation type="submission" date="2024-06" db="EMBL/GenBank/DDBJ databases">
        <authorList>
            <person name="Kim D.-U."/>
        </authorList>
    </citation>
    <scope>NUCLEOTIDE SEQUENCE [LARGE SCALE GENOMIC DNA]</scope>
    <source>
        <strain evidence="2 3">KACC15460</strain>
    </source>
</reference>
<dbReference type="InterPro" id="IPR002035">
    <property type="entry name" value="VWF_A"/>
</dbReference>
<dbReference type="SMART" id="SM00327">
    <property type="entry name" value="VWA"/>
    <property type="match status" value="1"/>
</dbReference>
<dbReference type="PANTHER" id="PTHR41248">
    <property type="entry name" value="NORD PROTEIN"/>
    <property type="match status" value="1"/>
</dbReference>
<dbReference type="InterPro" id="IPR051928">
    <property type="entry name" value="NorD/CobT"/>
</dbReference>
<protein>
    <submittedName>
        <fullName evidence="2">VWA domain-containing protein</fullName>
    </submittedName>
</protein>
<name>A0ABV2DM76_9HYPH</name>
<organism evidence="2 3">
    <name type="scientific">Mesorhizobium shangrilense</name>
    <dbReference type="NCBI Taxonomy" id="460060"/>
    <lineage>
        <taxon>Bacteria</taxon>
        <taxon>Pseudomonadati</taxon>
        <taxon>Pseudomonadota</taxon>
        <taxon>Alphaproteobacteria</taxon>
        <taxon>Hyphomicrobiales</taxon>
        <taxon>Phyllobacteriaceae</taxon>
        <taxon>Mesorhizobium</taxon>
    </lineage>
</organism>